<dbReference type="KEGG" id="schy:GVO57_06885"/>
<feature type="domain" description="Ferrous iron transporter FeoA-like" evidence="2">
    <location>
        <begin position="1"/>
        <end position="78"/>
    </location>
</feature>
<accession>A0A7Z2S6T4</accession>
<proteinExistence type="predicted"/>
<evidence type="ECO:0000256" key="1">
    <source>
        <dbReference type="ARBA" id="ARBA00023004"/>
    </source>
</evidence>
<organism evidence="3 4">
    <name type="scientific">Sphingomonas changnyeongensis</name>
    <dbReference type="NCBI Taxonomy" id="2698679"/>
    <lineage>
        <taxon>Bacteria</taxon>
        <taxon>Pseudomonadati</taxon>
        <taxon>Pseudomonadota</taxon>
        <taxon>Alphaproteobacteria</taxon>
        <taxon>Sphingomonadales</taxon>
        <taxon>Sphingomonadaceae</taxon>
        <taxon>Sphingomonas</taxon>
    </lineage>
</organism>
<dbReference type="EMBL" id="CP047895">
    <property type="protein sequence ID" value="QHL91843.1"/>
    <property type="molecule type" value="Genomic_DNA"/>
</dbReference>
<dbReference type="SUPFAM" id="SSF50037">
    <property type="entry name" value="C-terminal domain of transcriptional repressors"/>
    <property type="match status" value="1"/>
</dbReference>
<evidence type="ECO:0000313" key="4">
    <source>
        <dbReference type="Proteomes" id="UP000464468"/>
    </source>
</evidence>
<dbReference type="AlphaFoldDB" id="A0A7Z2S6T4"/>
<protein>
    <submittedName>
        <fullName evidence="3">Ferrous iron transport protein A</fullName>
    </submittedName>
</protein>
<dbReference type="InterPro" id="IPR007167">
    <property type="entry name" value="Fe-transptr_FeoA-like"/>
</dbReference>
<dbReference type="SMART" id="SM00899">
    <property type="entry name" value="FeoA"/>
    <property type="match status" value="1"/>
</dbReference>
<gene>
    <name evidence="3" type="ORF">GVO57_06885</name>
</gene>
<sequence length="80" mass="8960">MQLHQLPLRARARIRAIDWQALDPAEARRLRELGFDQGVEVEALHRAGWFGGDPIAFRVGRMTVAMRRALAGAVAVEIVE</sequence>
<keyword evidence="1" id="KW-0408">Iron</keyword>
<keyword evidence="4" id="KW-1185">Reference proteome</keyword>
<reference evidence="3 4" key="1">
    <citation type="submission" date="2020-01" db="EMBL/GenBank/DDBJ databases">
        <title>Sphingomonas sp. C33 whole genome sequece.</title>
        <authorList>
            <person name="Park C."/>
        </authorList>
    </citation>
    <scope>NUCLEOTIDE SEQUENCE [LARGE SCALE GENOMIC DNA]</scope>
    <source>
        <strain evidence="3 4">C33</strain>
    </source>
</reference>
<name>A0A7Z2S6T4_9SPHN</name>
<dbReference type="InterPro" id="IPR008988">
    <property type="entry name" value="Transcriptional_repressor_C"/>
</dbReference>
<dbReference type="InterPro" id="IPR038157">
    <property type="entry name" value="FeoA_core_dom"/>
</dbReference>
<dbReference type="Proteomes" id="UP000464468">
    <property type="component" value="Chromosome"/>
</dbReference>
<dbReference type="Pfam" id="PF04023">
    <property type="entry name" value="FeoA"/>
    <property type="match status" value="1"/>
</dbReference>
<dbReference type="Gene3D" id="2.30.30.90">
    <property type="match status" value="1"/>
</dbReference>
<evidence type="ECO:0000259" key="2">
    <source>
        <dbReference type="SMART" id="SM00899"/>
    </source>
</evidence>
<dbReference type="GO" id="GO:0046914">
    <property type="term" value="F:transition metal ion binding"/>
    <property type="evidence" value="ECO:0007669"/>
    <property type="project" value="InterPro"/>
</dbReference>
<evidence type="ECO:0000313" key="3">
    <source>
        <dbReference type="EMBL" id="QHL91843.1"/>
    </source>
</evidence>